<dbReference type="RefSeq" id="WP_345329623.1">
    <property type="nucleotide sequence ID" value="NZ_BAABJI010000001.1"/>
</dbReference>
<dbReference type="Proteomes" id="UP001501436">
    <property type="component" value="Unassembled WGS sequence"/>
</dbReference>
<proteinExistence type="predicted"/>
<dbReference type="SMART" id="SM00748">
    <property type="entry name" value="HEPN"/>
    <property type="match status" value="1"/>
</dbReference>
<organism evidence="2 3">
    <name type="scientific">Mucilaginibacter defluvii</name>
    <dbReference type="NCBI Taxonomy" id="1196019"/>
    <lineage>
        <taxon>Bacteria</taxon>
        <taxon>Pseudomonadati</taxon>
        <taxon>Bacteroidota</taxon>
        <taxon>Sphingobacteriia</taxon>
        <taxon>Sphingobacteriales</taxon>
        <taxon>Sphingobacteriaceae</taxon>
        <taxon>Mucilaginibacter</taxon>
    </lineage>
</organism>
<accession>A0ABP9FVL6</accession>
<dbReference type="SUPFAM" id="SSF81593">
    <property type="entry name" value="Nucleotidyltransferase substrate binding subunit/domain"/>
    <property type="match status" value="1"/>
</dbReference>
<sequence length="483" mass="54688">MQADKQSDWGNPIKYLTLKEIGDPVTAMDAFFDDDWLPDQLARLASWREAIFSKTYYTGRNGNPGSLLSFQESNIILIEAAWVLWKRGETVGMINADLISSERDAWRDYPQNLNEAELCDPFSVIGHIFSKYSPPDYRVQLYEWLEHGLSRISGEGWVVTADFIAIYENLQKLYSASWLIYQRSKALPHLKSKGDRDVTAAQVTEITSNQANGITFYQLNAVIPSAYNDMLRGLVTVIKDKVQTVQCVIYLGVRPDLSGKIFLLVLTSDDEQRQAQHLNGNLEQSCEAIAKVTVLVHYASAFTSAVAKSNPFFCQSLSCPIIYLSGGLLLPVPPVSKASPDALKQADYWHRWYQQGKQFYDTADWCIRQKSANAALFLLHQSAECLLVAIIRVVIGYEINNHNLSRLLAITEMFTMDFTGVFNLEDAKDEELFQVLKNAYIDVRYRDNYAANNAKAAAVKTKVHQLIELTKRIYNKFLLTADL</sequence>
<gene>
    <name evidence="2" type="ORF">GCM10023313_07980</name>
</gene>
<name>A0ABP9FVL6_9SPHI</name>
<feature type="domain" description="HEPN" evidence="1">
    <location>
        <begin position="353"/>
        <end position="473"/>
    </location>
</feature>
<evidence type="ECO:0000313" key="2">
    <source>
        <dbReference type="EMBL" id="GAA4907538.1"/>
    </source>
</evidence>
<evidence type="ECO:0000313" key="3">
    <source>
        <dbReference type="Proteomes" id="UP001501436"/>
    </source>
</evidence>
<dbReference type="PROSITE" id="PS50910">
    <property type="entry name" value="HEPN"/>
    <property type="match status" value="1"/>
</dbReference>
<protein>
    <recommendedName>
        <fullName evidence="1">HEPN domain-containing protein</fullName>
    </recommendedName>
</protein>
<dbReference type="Gene3D" id="1.20.120.330">
    <property type="entry name" value="Nucleotidyltransferases domain 2"/>
    <property type="match status" value="1"/>
</dbReference>
<dbReference type="EMBL" id="BAABJI010000001">
    <property type="protein sequence ID" value="GAA4907538.1"/>
    <property type="molecule type" value="Genomic_DNA"/>
</dbReference>
<dbReference type="InterPro" id="IPR007842">
    <property type="entry name" value="HEPN_dom"/>
</dbReference>
<comment type="caution">
    <text evidence="2">The sequence shown here is derived from an EMBL/GenBank/DDBJ whole genome shotgun (WGS) entry which is preliminary data.</text>
</comment>
<reference evidence="3" key="1">
    <citation type="journal article" date="2019" name="Int. J. Syst. Evol. Microbiol.">
        <title>The Global Catalogue of Microorganisms (GCM) 10K type strain sequencing project: providing services to taxonomists for standard genome sequencing and annotation.</title>
        <authorList>
            <consortium name="The Broad Institute Genomics Platform"/>
            <consortium name="The Broad Institute Genome Sequencing Center for Infectious Disease"/>
            <person name="Wu L."/>
            <person name="Ma J."/>
        </authorList>
    </citation>
    <scope>NUCLEOTIDE SEQUENCE [LARGE SCALE GENOMIC DNA]</scope>
    <source>
        <strain evidence="3">JCM 18283</strain>
    </source>
</reference>
<dbReference type="Pfam" id="PF05168">
    <property type="entry name" value="HEPN"/>
    <property type="match status" value="1"/>
</dbReference>
<keyword evidence="3" id="KW-1185">Reference proteome</keyword>
<evidence type="ECO:0000259" key="1">
    <source>
        <dbReference type="PROSITE" id="PS50910"/>
    </source>
</evidence>